<evidence type="ECO:0000256" key="9">
    <source>
        <dbReference type="PIRNR" id="PIRNR000804"/>
    </source>
</evidence>
<name>A0A2H0BTS6_9BACT</name>
<comment type="similarity">
    <text evidence="2 9">Belongs to the beta sliding clamp family.</text>
</comment>
<evidence type="ECO:0000256" key="7">
    <source>
        <dbReference type="ARBA" id="ARBA00022932"/>
    </source>
</evidence>
<dbReference type="GO" id="GO:0006271">
    <property type="term" value="P:DNA strand elongation involved in DNA replication"/>
    <property type="evidence" value="ECO:0007669"/>
    <property type="project" value="TreeGrafter"/>
</dbReference>
<dbReference type="CDD" id="cd00140">
    <property type="entry name" value="beta_clamp"/>
    <property type="match status" value="1"/>
</dbReference>
<dbReference type="SUPFAM" id="SSF55979">
    <property type="entry name" value="DNA clamp"/>
    <property type="match status" value="3"/>
</dbReference>
<evidence type="ECO:0000256" key="8">
    <source>
        <dbReference type="ARBA" id="ARBA00023125"/>
    </source>
</evidence>
<dbReference type="InterPro" id="IPR022637">
    <property type="entry name" value="DNA_polIII_beta_cen"/>
</dbReference>
<keyword evidence="3 9" id="KW-0963">Cytoplasm</keyword>
<keyword evidence="7 9" id="KW-0239">DNA-directed DNA polymerase</keyword>
<dbReference type="GO" id="GO:0009360">
    <property type="term" value="C:DNA polymerase III complex"/>
    <property type="evidence" value="ECO:0007669"/>
    <property type="project" value="InterPro"/>
</dbReference>
<dbReference type="InterPro" id="IPR022634">
    <property type="entry name" value="DNA_polIII_beta_N"/>
</dbReference>
<dbReference type="InterPro" id="IPR046938">
    <property type="entry name" value="DNA_clamp_sf"/>
</dbReference>
<reference evidence="13 14" key="1">
    <citation type="submission" date="2017-09" db="EMBL/GenBank/DDBJ databases">
        <title>Depth-based differentiation of microbial function through sediment-hosted aquifers and enrichment of novel symbionts in the deep terrestrial subsurface.</title>
        <authorList>
            <person name="Probst A.J."/>
            <person name="Ladd B."/>
            <person name="Jarett J.K."/>
            <person name="Geller-Mcgrath D.E."/>
            <person name="Sieber C.M."/>
            <person name="Emerson J.B."/>
            <person name="Anantharaman K."/>
            <person name="Thomas B.C."/>
            <person name="Malmstrom R."/>
            <person name="Stieglmeier M."/>
            <person name="Klingl A."/>
            <person name="Woyke T."/>
            <person name="Ryan C.M."/>
            <person name="Banfield J.F."/>
        </authorList>
    </citation>
    <scope>NUCLEOTIDE SEQUENCE [LARGE SCALE GENOMIC DNA]</scope>
    <source>
        <strain evidence="13">CG22_combo_CG10-13_8_21_14_all_38_20</strain>
    </source>
</reference>
<evidence type="ECO:0000256" key="3">
    <source>
        <dbReference type="ARBA" id="ARBA00022490"/>
    </source>
</evidence>
<dbReference type="Pfam" id="PF00712">
    <property type="entry name" value="DNA_pol3_beta"/>
    <property type="match status" value="1"/>
</dbReference>
<comment type="function">
    <text evidence="9">Confers DNA tethering and processivity to DNA polymerases and other proteins. Acts as a clamp, forming a ring around DNA (a reaction catalyzed by the clamp-loading complex) which diffuses in an ATP-independent manner freely and bidirectionally along dsDNA. Initially characterized for its ability to contact the catalytic subunit of DNA polymerase III (Pol III), a complex, multichain enzyme responsible for most of the replicative synthesis in bacteria; Pol III exhibits 3'-5' exonuclease proofreading activity. The beta chain is required for initiation of replication as well as for processivity of DNA replication.</text>
</comment>
<dbReference type="SMART" id="SM00480">
    <property type="entry name" value="POL3Bc"/>
    <property type="match status" value="1"/>
</dbReference>
<sequence>MKHMKASILQENLNNALKSVSGFVPSNPQLPILQNIYLKFTKGKAIFSATDLSIGIYKETRAKVDEEGEICVPFKNLSALVNQLPAGKVDISVKDNILSIKSEKISAEFNGVQANEFPVVVIGEKKGRVERKIIQEIAEEVAFSAASDEARVVLTGILIEKTDFGQRIVATDGFRLSIKQIKGEKLKFDEERVIIPARFFIDIARIIPEGAELFLELDKNKKSITASWEDTTISSQLIEGEFPNFEQIIPQSHTTRVLIDKEELGRLVRTASIFARESANIIRLKIENNELHISANSPQVGKNTSSMLVEEEGDDQKIAFNHRFLLDLLKGVDGKNLAFEVSGPLKPGVFRVSGKDDYLHIIMPVRVQD</sequence>
<dbReference type="Proteomes" id="UP000231246">
    <property type="component" value="Unassembled WGS sequence"/>
</dbReference>
<dbReference type="Gene3D" id="3.10.150.10">
    <property type="entry name" value="DNA Polymerase III, subunit A, domain 2"/>
    <property type="match status" value="1"/>
</dbReference>
<accession>A0A2H0BTS6</accession>
<dbReference type="Gene3D" id="3.70.10.10">
    <property type="match status" value="1"/>
</dbReference>
<dbReference type="AlphaFoldDB" id="A0A2H0BTS6"/>
<evidence type="ECO:0000313" key="13">
    <source>
        <dbReference type="EMBL" id="PIP61095.1"/>
    </source>
</evidence>
<evidence type="ECO:0000259" key="12">
    <source>
        <dbReference type="Pfam" id="PF02768"/>
    </source>
</evidence>
<dbReference type="PIRSF" id="PIRSF000804">
    <property type="entry name" value="DNA_pol_III_b"/>
    <property type="match status" value="1"/>
</dbReference>
<dbReference type="GO" id="GO:0003677">
    <property type="term" value="F:DNA binding"/>
    <property type="evidence" value="ECO:0007669"/>
    <property type="project" value="UniProtKB-UniRule"/>
</dbReference>
<evidence type="ECO:0000259" key="10">
    <source>
        <dbReference type="Pfam" id="PF00712"/>
    </source>
</evidence>
<proteinExistence type="inferred from homology"/>
<dbReference type="GO" id="GO:0003887">
    <property type="term" value="F:DNA-directed DNA polymerase activity"/>
    <property type="evidence" value="ECO:0007669"/>
    <property type="project" value="UniProtKB-UniRule"/>
</dbReference>
<comment type="subcellular location">
    <subcellularLocation>
        <location evidence="1 9">Cytoplasm</location>
    </subcellularLocation>
</comment>
<comment type="subunit">
    <text evidence="9">Forms a ring-shaped head-to-tail homodimer around DNA.</text>
</comment>
<keyword evidence="5 9" id="KW-0548">Nucleotidyltransferase</keyword>
<keyword evidence="6 9" id="KW-0235">DNA replication</keyword>
<dbReference type="InterPro" id="IPR022635">
    <property type="entry name" value="DNA_polIII_beta_C"/>
</dbReference>
<evidence type="ECO:0000256" key="5">
    <source>
        <dbReference type="ARBA" id="ARBA00022695"/>
    </source>
</evidence>
<evidence type="ECO:0000256" key="6">
    <source>
        <dbReference type="ARBA" id="ARBA00022705"/>
    </source>
</evidence>
<keyword evidence="8" id="KW-0238">DNA-binding</keyword>
<dbReference type="Pfam" id="PF02768">
    <property type="entry name" value="DNA_pol3_beta_3"/>
    <property type="match status" value="1"/>
</dbReference>
<feature type="domain" description="DNA polymerase III beta sliding clamp central" evidence="11">
    <location>
        <begin position="129"/>
        <end position="244"/>
    </location>
</feature>
<dbReference type="EMBL" id="PCTA01000034">
    <property type="protein sequence ID" value="PIP61095.1"/>
    <property type="molecule type" value="Genomic_DNA"/>
</dbReference>
<organism evidence="13 14">
    <name type="scientific">Candidatus Roizmanbacteria bacterium CG22_combo_CG10-13_8_21_14_all_38_20</name>
    <dbReference type="NCBI Taxonomy" id="1974862"/>
    <lineage>
        <taxon>Bacteria</taxon>
        <taxon>Candidatus Roizmaniibacteriota</taxon>
    </lineage>
</organism>
<dbReference type="GO" id="GO:0005737">
    <property type="term" value="C:cytoplasm"/>
    <property type="evidence" value="ECO:0007669"/>
    <property type="project" value="UniProtKB-SubCell"/>
</dbReference>
<comment type="caution">
    <text evidence="13">The sequence shown here is derived from an EMBL/GenBank/DDBJ whole genome shotgun (WGS) entry which is preliminary data.</text>
</comment>
<dbReference type="NCBIfam" id="TIGR00663">
    <property type="entry name" value="dnan"/>
    <property type="match status" value="1"/>
</dbReference>
<dbReference type="PANTHER" id="PTHR30478">
    <property type="entry name" value="DNA POLYMERASE III SUBUNIT BETA"/>
    <property type="match status" value="1"/>
</dbReference>
<dbReference type="InterPro" id="IPR001001">
    <property type="entry name" value="DNA_polIII_beta"/>
</dbReference>
<feature type="domain" description="DNA polymerase III beta sliding clamp N-terminal" evidence="10">
    <location>
        <begin position="4"/>
        <end position="120"/>
    </location>
</feature>
<evidence type="ECO:0000259" key="11">
    <source>
        <dbReference type="Pfam" id="PF02767"/>
    </source>
</evidence>
<evidence type="ECO:0000256" key="2">
    <source>
        <dbReference type="ARBA" id="ARBA00010752"/>
    </source>
</evidence>
<dbReference type="Pfam" id="PF02767">
    <property type="entry name" value="DNA_pol3_beta_2"/>
    <property type="match status" value="1"/>
</dbReference>
<evidence type="ECO:0000256" key="4">
    <source>
        <dbReference type="ARBA" id="ARBA00022679"/>
    </source>
</evidence>
<keyword evidence="4 9" id="KW-0808">Transferase</keyword>
<protein>
    <recommendedName>
        <fullName evidence="9">Beta sliding clamp</fullName>
    </recommendedName>
</protein>
<dbReference type="GO" id="GO:0008408">
    <property type="term" value="F:3'-5' exonuclease activity"/>
    <property type="evidence" value="ECO:0007669"/>
    <property type="project" value="InterPro"/>
</dbReference>
<dbReference type="PANTHER" id="PTHR30478:SF0">
    <property type="entry name" value="BETA SLIDING CLAMP"/>
    <property type="match status" value="1"/>
</dbReference>
<gene>
    <name evidence="13" type="primary">dnaN</name>
    <name evidence="13" type="ORF">COW99_05725</name>
</gene>
<evidence type="ECO:0000256" key="1">
    <source>
        <dbReference type="ARBA" id="ARBA00004496"/>
    </source>
</evidence>
<feature type="domain" description="DNA polymerase III beta sliding clamp C-terminal" evidence="12">
    <location>
        <begin position="247"/>
        <end position="366"/>
    </location>
</feature>
<evidence type="ECO:0000313" key="14">
    <source>
        <dbReference type="Proteomes" id="UP000231246"/>
    </source>
</evidence>